<dbReference type="SUPFAM" id="SSF47095">
    <property type="entry name" value="HMG-box"/>
    <property type="match status" value="1"/>
</dbReference>
<dbReference type="GO" id="GO:0003677">
    <property type="term" value="F:DNA binding"/>
    <property type="evidence" value="ECO:0007669"/>
    <property type="project" value="UniProtKB-UniRule"/>
</dbReference>
<keyword evidence="1" id="KW-0539">Nucleus</keyword>
<dbReference type="Proteomes" id="UP000664940">
    <property type="component" value="Unassembled WGS sequence"/>
</dbReference>
<feature type="DNA-binding region" description="HMG box" evidence="1">
    <location>
        <begin position="51"/>
        <end position="87"/>
    </location>
</feature>
<dbReference type="EMBL" id="JABVXQ010000001">
    <property type="protein sequence ID" value="KAF6131109.1"/>
    <property type="molecule type" value="Genomic_DNA"/>
</dbReference>
<evidence type="ECO:0000313" key="5">
    <source>
        <dbReference type="Proteomes" id="UP000664940"/>
    </source>
</evidence>
<feature type="region of interest" description="Disordered" evidence="2">
    <location>
        <begin position="58"/>
        <end position="126"/>
    </location>
</feature>
<evidence type="ECO:0000313" key="4">
    <source>
        <dbReference type="EMBL" id="KAF6131109.1"/>
    </source>
</evidence>
<dbReference type="InterPro" id="IPR009071">
    <property type="entry name" value="HMG_box_dom"/>
</dbReference>
<proteinExistence type="predicted"/>
<evidence type="ECO:0000259" key="3">
    <source>
        <dbReference type="PROSITE" id="PS50118"/>
    </source>
</evidence>
<evidence type="ECO:0000256" key="2">
    <source>
        <dbReference type="SAM" id="MobiDB-lite"/>
    </source>
</evidence>
<gene>
    <name evidence="4" type="ORF">HJG60_008003</name>
</gene>
<feature type="domain" description="HMG box" evidence="3">
    <location>
        <begin position="51"/>
        <end position="87"/>
    </location>
</feature>
<dbReference type="InterPro" id="IPR036910">
    <property type="entry name" value="HMG_box_dom_sf"/>
</dbReference>
<evidence type="ECO:0000256" key="1">
    <source>
        <dbReference type="PROSITE-ProRule" id="PRU00267"/>
    </source>
</evidence>
<dbReference type="AlphaFoldDB" id="A0A834BI09"/>
<comment type="caution">
    <text evidence="4">The sequence shown here is derived from an EMBL/GenBank/DDBJ whole genome shotgun (WGS) entry which is preliminary data.</text>
</comment>
<protein>
    <recommendedName>
        <fullName evidence="3">HMG box domain-containing protein</fullName>
    </recommendedName>
</protein>
<feature type="compositionally biased region" description="Basic and acidic residues" evidence="2">
    <location>
        <begin position="58"/>
        <end position="96"/>
    </location>
</feature>
<keyword evidence="1" id="KW-0238">DNA-binding</keyword>
<dbReference type="PROSITE" id="PS50118">
    <property type="entry name" value="HMG_BOX_2"/>
    <property type="match status" value="1"/>
</dbReference>
<sequence length="126" mass="14462">MFLPKVIRKESKKIPVLLEQLHLPSSHLALNIAQRSRVNTLVYPLGILQKKKMGEIWSERSAKDKQPYEQKAAKVKEKNEKDIAAFHAKDKSEVGKKAPGRPTGSKKKDEPEDEEEEDKEEEEDED</sequence>
<dbReference type="Gene3D" id="1.10.30.10">
    <property type="entry name" value="High mobility group box domain"/>
    <property type="match status" value="1"/>
</dbReference>
<feature type="compositionally biased region" description="Acidic residues" evidence="2">
    <location>
        <begin position="111"/>
        <end position="126"/>
    </location>
</feature>
<reference evidence="4 5" key="1">
    <citation type="journal article" date="2020" name="Nature">
        <title>Six reference-quality genomes reveal evolution of bat adaptations.</title>
        <authorList>
            <person name="Jebb D."/>
            <person name="Huang Z."/>
            <person name="Pippel M."/>
            <person name="Hughes G.M."/>
            <person name="Lavrichenko K."/>
            <person name="Devanna P."/>
            <person name="Winkler S."/>
            <person name="Jermiin L.S."/>
            <person name="Skirmuntt E.C."/>
            <person name="Katzourakis A."/>
            <person name="Burkitt-Gray L."/>
            <person name="Ray D.A."/>
            <person name="Sullivan K.A.M."/>
            <person name="Roscito J.G."/>
            <person name="Kirilenko B.M."/>
            <person name="Davalos L.M."/>
            <person name="Corthals A.P."/>
            <person name="Power M.L."/>
            <person name="Jones G."/>
            <person name="Ransome R.D."/>
            <person name="Dechmann D.K.N."/>
            <person name="Locatelli A.G."/>
            <person name="Puechmaille S.J."/>
            <person name="Fedrigo O."/>
            <person name="Jarvis E.D."/>
            <person name="Hiller M."/>
            <person name="Vernes S.C."/>
            <person name="Myers E.W."/>
            <person name="Teeling E.C."/>
        </authorList>
    </citation>
    <scope>NUCLEOTIDE SEQUENCE [LARGE SCALE GENOMIC DNA]</scope>
    <source>
        <strain evidence="4">Bat1K_MPI-CBG_1</strain>
    </source>
</reference>
<organism evidence="4 5">
    <name type="scientific">Phyllostomus discolor</name>
    <name type="common">pale spear-nosed bat</name>
    <dbReference type="NCBI Taxonomy" id="89673"/>
    <lineage>
        <taxon>Eukaryota</taxon>
        <taxon>Metazoa</taxon>
        <taxon>Chordata</taxon>
        <taxon>Craniata</taxon>
        <taxon>Vertebrata</taxon>
        <taxon>Euteleostomi</taxon>
        <taxon>Mammalia</taxon>
        <taxon>Eutheria</taxon>
        <taxon>Laurasiatheria</taxon>
        <taxon>Chiroptera</taxon>
        <taxon>Yangochiroptera</taxon>
        <taxon>Phyllostomidae</taxon>
        <taxon>Phyllostominae</taxon>
        <taxon>Phyllostomus</taxon>
    </lineage>
</organism>
<dbReference type="GO" id="GO:0005634">
    <property type="term" value="C:nucleus"/>
    <property type="evidence" value="ECO:0007669"/>
    <property type="project" value="UniProtKB-UniRule"/>
</dbReference>
<name>A0A834BI09_9CHIR</name>
<dbReference type="PRINTS" id="PR00886">
    <property type="entry name" value="HIGHMOBLTY12"/>
</dbReference>
<accession>A0A834BI09</accession>